<evidence type="ECO:0000313" key="1">
    <source>
        <dbReference type="EMBL" id="SVC20766.1"/>
    </source>
</evidence>
<name>A0A382K9U6_9ZZZZ</name>
<organism evidence="1">
    <name type="scientific">marine metagenome</name>
    <dbReference type="NCBI Taxonomy" id="408172"/>
    <lineage>
        <taxon>unclassified sequences</taxon>
        <taxon>metagenomes</taxon>
        <taxon>ecological metagenomes</taxon>
    </lineage>
</organism>
<feature type="non-terminal residue" evidence="1">
    <location>
        <position position="52"/>
    </location>
</feature>
<sequence>MDDHASYAETVKQYENWELDDILHHVDRSKFSERYQIVVDEIARRVEEQKTQ</sequence>
<protein>
    <submittedName>
        <fullName evidence="1">Uncharacterized protein</fullName>
    </submittedName>
</protein>
<dbReference type="AlphaFoldDB" id="A0A382K9U6"/>
<accession>A0A382K9U6</accession>
<proteinExistence type="predicted"/>
<reference evidence="1" key="1">
    <citation type="submission" date="2018-05" db="EMBL/GenBank/DDBJ databases">
        <authorList>
            <person name="Lanie J.A."/>
            <person name="Ng W.-L."/>
            <person name="Kazmierczak K.M."/>
            <person name="Andrzejewski T.M."/>
            <person name="Davidsen T.M."/>
            <person name="Wayne K.J."/>
            <person name="Tettelin H."/>
            <person name="Glass J.I."/>
            <person name="Rusch D."/>
            <person name="Podicherti R."/>
            <person name="Tsui H.-C.T."/>
            <person name="Winkler M.E."/>
        </authorList>
    </citation>
    <scope>NUCLEOTIDE SEQUENCE</scope>
</reference>
<dbReference type="EMBL" id="UINC01079092">
    <property type="protein sequence ID" value="SVC20766.1"/>
    <property type="molecule type" value="Genomic_DNA"/>
</dbReference>
<gene>
    <name evidence="1" type="ORF">METZ01_LOCUS273620</name>
</gene>